<dbReference type="OrthoDB" id="2020230at2759"/>
<protein>
    <submittedName>
        <fullName evidence="1">Uncharacterized protein</fullName>
    </submittedName>
</protein>
<dbReference type="Proteomes" id="UP000054558">
    <property type="component" value="Unassembled WGS sequence"/>
</dbReference>
<gene>
    <name evidence="1" type="ORF">KFL_000800115</name>
</gene>
<reference evidence="1 2" key="1">
    <citation type="journal article" date="2014" name="Nat. Commun.">
        <title>Klebsormidium flaccidum genome reveals primary factors for plant terrestrial adaptation.</title>
        <authorList>
            <person name="Hori K."/>
            <person name="Maruyama F."/>
            <person name="Fujisawa T."/>
            <person name="Togashi T."/>
            <person name="Yamamoto N."/>
            <person name="Seo M."/>
            <person name="Sato S."/>
            <person name="Yamada T."/>
            <person name="Mori H."/>
            <person name="Tajima N."/>
            <person name="Moriyama T."/>
            <person name="Ikeuchi M."/>
            <person name="Watanabe M."/>
            <person name="Wada H."/>
            <person name="Kobayashi K."/>
            <person name="Saito M."/>
            <person name="Masuda T."/>
            <person name="Sasaki-Sekimoto Y."/>
            <person name="Mashiguchi K."/>
            <person name="Awai K."/>
            <person name="Shimojima M."/>
            <person name="Masuda S."/>
            <person name="Iwai M."/>
            <person name="Nobusawa T."/>
            <person name="Narise T."/>
            <person name="Kondo S."/>
            <person name="Saito H."/>
            <person name="Sato R."/>
            <person name="Murakawa M."/>
            <person name="Ihara Y."/>
            <person name="Oshima-Yamada Y."/>
            <person name="Ohtaka K."/>
            <person name="Satoh M."/>
            <person name="Sonobe K."/>
            <person name="Ishii M."/>
            <person name="Ohtani R."/>
            <person name="Kanamori-Sato M."/>
            <person name="Honoki R."/>
            <person name="Miyazaki D."/>
            <person name="Mochizuki H."/>
            <person name="Umetsu J."/>
            <person name="Higashi K."/>
            <person name="Shibata D."/>
            <person name="Kamiya Y."/>
            <person name="Sato N."/>
            <person name="Nakamura Y."/>
            <person name="Tabata S."/>
            <person name="Ida S."/>
            <person name="Kurokawa K."/>
            <person name="Ohta H."/>
        </authorList>
    </citation>
    <scope>NUCLEOTIDE SEQUENCE [LARGE SCALE GENOMIC DNA]</scope>
    <source>
        <strain evidence="1 2">NIES-2285</strain>
    </source>
</reference>
<sequence>MGHACAAADHSSCKGLRCRRSIRCSWQEAGSNPCQLQERQGALCWLRKLRRHSVCCRAASDGTNSQPQGCRSLDDVCQDIEKAFSEVCVENLGRPAAAALFDFVAATVEAYMLGASRDKVTIQLQYGSKEAYRIERDVAGYRLTGSEERYRSQWLDVIYTTLQLLKQGSEEWRQQPATQDESLIAIIHRVLEGQRTGEEQSLVKFDRALSTAGASGGATSERRVVAPQWIPVTQLVLLTMKVLNERG</sequence>
<dbReference type="EMBL" id="DF237029">
    <property type="protein sequence ID" value="GAQ81433.1"/>
    <property type="molecule type" value="Genomic_DNA"/>
</dbReference>
<evidence type="ECO:0000313" key="2">
    <source>
        <dbReference type="Proteomes" id="UP000054558"/>
    </source>
</evidence>
<organism evidence="1 2">
    <name type="scientific">Klebsormidium nitens</name>
    <name type="common">Green alga</name>
    <name type="synonym">Ulothrix nitens</name>
    <dbReference type="NCBI Taxonomy" id="105231"/>
    <lineage>
        <taxon>Eukaryota</taxon>
        <taxon>Viridiplantae</taxon>
        <taxon>Streptophyta</taxon>
        <taxon>Klebsormidiophyceae</taxon>
        <taxon>Klebsormidiales</taxon>
        <taxon>Klebsormidiaceae</taxon>
        <taxon>Klebsormidium</taxon>
    </lineage>
</organism>
<dbReference type="OMA" id="WLDTIYT"/>
<accession>A0A1Y1HTH8</accession>
<keyword evidence="2" id="KW-1185">Reference proteome</keyword>
<proteinExistence type="predicted"/>
<name>A0A1Y1HTH8_KLENI</name>
<evidence type="ECO:0000313" key="1">
    <source>
        <dbReference type="EMBL" id="GAQ81433.1"/>
    </source>
</evidence>
<dbReference type="AlphaFoldDB" id="A0A1Y1HTH8"/>